<sequence length="82" mass="9091">MPKHNFAMLTCVSKTVHIITTTLYIQVEYTLVFSGQIGLSFGGKWSTQCSALPAQRQVHMRTHGKKPSSVRPHICVTSASRC</sequence>
<evidence type="ECO:0000313" key="2">
    <source>
        <dbReference type="Proteomes" id="UP001162483"/>
    </source>
</evidence>
<comment type="caution">
    <text evidence="1">The sequence shown here is derived from an EMBL/GenBank/DDBJ whole genome shotgun (WGS) entry which is preliminary data.</text>
</comment>
<reference evidence="1" key="1">
    <citation type="submission" date="2023-05" db="EMBL/GenBank/DDBJ databases">
        <authorList>
            <person name="Stuckert A."/>
        </authorList>
    </citation>
    <scope>NUCLEOTIDE SEQUENCE</scope>
</reference>
<protein>
    <submittedName>
        <fullName evidence="1">Uncharacterized protein</fullName>
    </submittedName>
</protein>
<proteinExistence type="predicted"/>
<gene>
    <name evidence="1" type="ORF">SPARVUS_LOCUS7607382</name>
</gene>
<accession>A0ABN9DMP1</accession>
<dbReference type="Proteomes" id="UP001162483">
    <property type="component" value="Unassembled WGS sequence"/>
</dbReference>
<organism evidence="1 2">
    <name type="scientific">Staurois parvus</name>
    <dbReference type="NCBI Taxonomy" id="386267"/>
    <lineage>
        <taxon>Eukaryota</taxon>
        <taxon>Metazoa</taxon>
        <taxon>Chordata</taxon>
        <taxon>Craniata</taxon>
        <taxon>Vertebrata</taxon>
        <taxon>Euteleostomi</taxon>
        <taxon>Amphibia</taxon>
        <taxon>Batrachia</taxon>
        <taxon>Anura</taxon>
        <taxon>Neobatrachia</taxon>
        <taxon>Ranoidea</taxon>
        <taxon>Ranidae</taxon>
        <taxon>Staurois</taxon>
    </lineage>
</organism>
<dbReference type="EMBL" id="CATNWA010014549">
    <property type="protein sequence ID" value="CAI9573229.1"/>
    <property type="molecule type" value="Genomic_DNA"/>
</dbReference>
<name>A0ABN9DMP1_9NEOB</name>
<evidence type="ECO:0000313" key="1">
    <source>
        <dbReference type="EMBL" id="CAI9573229.1"/>
    </source>
</evidence>
<keyword evidence="2" id="KW-1185">Reference proteome</keyword>